<dbReference type="EMBL" id="JOTM01000002">
    <property type="protein sequence ID" value="KEK25439.1"/>
    <property type="molecule type" value="Genomic_DNA"/>
</dbReference>
<dbReference type="OrthoDB" id="179400at2"/>
<keyword evidence="1 2" id="KW-0732">Signal</keyword>
<dbReference type="AlphaFoldDB" id="A0A073KDY9"/>
<comment type="caution">
    <text evidence="3">The sequence shown here is derived from an EMBL/GenBank/DDBJ whole genome shotgun (WGS) entry which is preliminary data.</text>
</comment>
<dbReference type="SUPFAM" id="SSF53850">
    <property type="entry name" value="Periplasmic binding protein-like II"/>
    <property type="match status" value="1"/>
</dbReference>
<evidence type="ECO:0000256" key="1">
    <source>
        <dbReference type="ARBA" id="ARBA00022729"/>
    </source>
</evidence>
<proteinExistence type="predicted"/>
<evidence type="ECO:0000313" key="3">
    <source>
        <dbReference type="EMBL" id="KEK25439.1"/>
    </source>
</evidence>
<dbReference type="RefSeq" id="WP_033673292.1">
    <property type="nucleotide sequence ID" value="NZ_JOTM01000002.1"/>
</dbReference>
<sequence>MRKIAFFFFLLIIGGAMSSCSRDTTTIKYNKNGLPNLKDRHIVAYVAAREEVGEALLSSFCKPRECTYEFIRLSTEELLRRVEEEAGNPKADIIIGGTVDAHQTMKRKNLSIPVTSQRANRIAKAVKDKDGFWSGYEVEQLAIAINKERWDKEIAPLGLTYPSGWKDLLHPAYAGKVVMPDPNVSGTAYTLFQSLIDTFGEEETRDYVKSLAGQVAEVTVNGYMPAEYVASGEYMIGINFMGDQRMLQKQGFPILSKVPEQTGVSVNAISKLKHAPSGIIADLFIDYCLSEEAGHILEKVSFGVPTMLGKNQKEIEGQPVRRTNKNVSDSGVIEIWNRQRLSQK</sequence>
<accession>A0A073KDY9</accession>
<dbReference type="Gene3D" id="3.40.190.10">
    <property type="entry name" value="Periplasmic binding protein-like II"/>
    <property type="match status" value="2"/>
</dbReference>
<evidence type="ECO:0000313" key="4">
    <source>
        <dbReference type="Proteomes" id="UP000027778"/>
    </source>
</evidence>
<keyword evidence="4" id="KW-1185">Reference proteome</keyword>
<dbReference type="GO" id="GO:0030975">
    <property type="term" value="F:thiamine binding"/>
    <property type="evidence" value="ECO:0007669"/>
    <property type="project" value="TreeGrafter"/>
</dbReference>
<organism evidence="3 4">
    <name type="scientific">Bacillus gaemokensis</name>
    <dbReference type="NCBI Taxonomy" id="574375"/>
    <lineage>
        <taxon>Bacteria</taxon>
        <taxon>Bacillati</taxon>
        <taxon>Bacillota</taxon>
        <taxon>Bacilli</taxon>
        <taxon>Bacillales</taxon>
        <taxon>Bacillaceae</taxon>
        <taxon>Bacillus</taxon>
        <taxon>Bacillus cereus group</taxon>
    </lineage>
</organism>
<dbReference type="PANTHER" id="PTHR30006">
    <property type="entry name" value="THIAMINE-BINDING PERIPLASMIC PROTEIN-RELATED"/>
    <property type="match status" value="1"/>
</dbReference>
<dbReference type="Proteomes" id="UP000027778">
    <property type="component" value="Unassembled WGS sequence"/>
</dbReference>
<feature type="signal peptide" evidence="2">
    <location>
        <begin position="1"/>
        <end position="18"/>
    </location>
</feature>
<protein>
    <submittedName>
        <fullName evidence="3">ABC transporter substrate-binding protein</fullName>
    </submittedName>
</protein>
<dbReference type="GO" id="GO:0030288">
    <property type="term" value="C:outer membrane-bounded periplasmic space"/>
    <property type="evidence" value="ECO:0007669"/>
    <property type="project" value="TreeGrafter"/>
</dbReference>
<dbReference type="eggNOG" id="COG1840">
    <property type="taxonomic scope" value="Bacteria"/>
</dbReference>
<feature type="chain" id="PRO_5038553575" evidence="2">
    <location>
        <begin position="19"/>
        <end position="344"/>
    </location>
</feature>
<dbReference type="PROSITE" id="PS51257">
    <property type="entry name" value="PROKAR_LIPOPROTEIN"/>
    <property type="match status" value="1"/>
</dbReference>
<dbReference type="CDD" id="cd13544">
    <property type="entry name" value="PBP2_Fbp_like_1"/>
    <property type="match status" value="1"/>
</dbReference>
<reference evidence="3 4" key="1">
    <citation type="submission" date="2014-06" db="EMBL/GenBank/DDBJ databases">
        <title>Draft genome sequence of Bacillus gaemokensis JCM 15801 (MCCC 1A00707).</title>
        <authorList>
            <person name="Lai Q."/>
            <person name="Liu Y."/>
            <person name="Shao Z."/>
        </authorList>
    </citation>
    <scope>NUCLEOTIDE SEQUENCE [LARGE SCALE GENOMIC DNA]</scope>
    <source>
        <strain evidence="3 4">JCM 15801</strain>
    </source>
</reference>
<dbReference type="STRING" id="574375.AZF08_06825"/>
<name>A0A073KDY9_9BACI</name>
<dbReference type="Pfam" id="PF13343">
    <property type="entry name" value="SBP_bac_6"/>
    <property type="match status" value="1"/>
</dbReference>
<dbReference type="GO" id="GO:0015888">
    <property type="term" value="P:thiamine transport"/>
    <property type="evidence" value="ECO:0007669"/>
    <property type="project" value="TreeGrafter"/>
</dbReference>
<gene>
    <name evidence="3" type="ORF">BAGA_12550</name>
</gene>
<dbReference type="PANTHER" id="PTHR30006:SF2">
    <property type="entry name" value="ABC TRANSPORTER SUBSTRATE-BINDING PROTEIN"/>
    <property type="match status" value="1"/>
</dbReference>
<evidence type="ECO:0000256" key="2">
    <source>
        <dbReference type="SAM" id="SignalP"/>
    </source>
</evidence>
<dbReference type="GO" id="GO:0030976">
    <property type="term" value="F:thiamine pyrophosphate binding"/>
    <property type="evidence" value="ECO:0007669"/>
    <property type="project" value="TreeGrafter"/>
</dbReference>